<proteinExistence type="predicted"/>
<dbReference type="Gene3D" id="3.90.79.10">
    <property type="entry name" value="Nucleoside Triphosphate Pyrophosphohydrolase"/>
    <property type="match status" value="1"/>
</dbReference>
<evidence type="ECO:0000313" key="3">
    <source>
        <dbReference type="EMBL" id="TXD40856.1"/>
    </source>
</evidence>
<dbReference type="InterPro" id="IPR036866">
    <property type="entry name" value="RibonucZ/Hydroxyglut_hydro"/>
</dbReference>
<dbReference type="OrthoDB" id="9784009at2"/>
<feature type="compositionally biased region" description="Basic and acidic residues" evidence="1">
    <location>
        <begin position="70"/>
        <end position="82"/>
    </location>
</feature>
<dbReference type="SMART" id="SM00849">
    <property type="entry name" value="Lactamase_B"/>
    <property type="match status" value="1"/>
</dbReference>
<accession>A0A5C6XNW1</accession>
<dbReference type="InterPro" id="IPR015797">
    <property type="entry name" value="NUDIX_hydrolase-like_dom_sf"/>
</dbReference>
<dbReference type="GO" id="GO:0016787">
    <property type="term" value="F:hydrolase activity"/>
    <property type="evidence" value="ECO:0007669"/>
    <property type="project" value="UniProtKB-KW"/>
</dbReference>
<dbReference type="InterPro" id="IPR041516">
    <property type="entry name" value="LACTB2_WH"/>
</dbReference>
<dbReference type="InterPro" id="IPR050662">
    <property type="entry name" value="Sec-metab_biosynth-thioest"/>
</dbReference>
<sequence>MNDDPRPIQTASLTLIRSDRGRPEVFWARRRADRSFLGGCFAFFAGGQEPGDRDLPTTLRSQREDDDDAAEQRRDPHTGVTRHDDVLRATALRECFEECGALFDEGGLLPPTSDAAPVTRTLPQPLARPLATHRLRYHFSRRTPSWMPRADTAFFSLRLSDAEARALDDLSAHLDPEEHDEGAWVTPQAALTLWEKGQALATTPIVELLRLLDAAEDAFVPETCHEPHPVDDAIEYLGGVTVLPLRTATLPPATHTNAYLLGRSTFVVVDPGPDDPADLASLSAEIERRIAAGDTPQSVILTHHHRDHIGGARAIASRFNLPILAHPRSAALLPELHTLALTHGQTIALGDFGELEVLHTPGHAPGHLALYHAPSRSIFAGDLVASEGTIIIDPPEGHMGDYLQSLHTLLAMQPRVLFPAHGAPIAAPATLLNAYIDHRLTREAAVLDALRAHPAPASPEDLIATVYPEIPRAIWPLAARSLLAHLIHLREQGLATRHDEGSFVATKTSPH</sequence>
<gene>
    <name evidence="3" type="ORF">FRC96_05280</name>
</gene>
<keyword evidence="3" id="KW-0378">Hydrolase</keyword>
<comment type="caution">
    <text evidence="3">The sequence shown here is derived from an EMBL/GenBank/DDBJ whole genome shotgun (WGS) entry which is preliminary data.</text>
</comment>
<dbReference type="AlphaFoldDB" id="A0A5C6XNW1"/>
<dbReference type="InterPro" id="IPR036388">
    <property type="entry name" value="WH-like_DNA-bd_sf"/>
</dbReference>
<protein>
    <submittedName>
        <fullName evidence="3">MBL fold metallo-hydrolase</fullName>
    </submittedName>
</protein>
<dbReference type="Pfam" id="PF00753">
    <property type="entry name" value="Lactamase_B"/>
    <property type="match status" value="1"/>
</dbReference>
<feature type="domain" description="Nudix hydrolase" evidence="2">
    <location>
        <begin position="7"/>
        <end position="213"/>
    </location>
</feature>
<name>A0A5C6XNW1_9DELT</name>
<evidence type="ECO:0000256" key="1">
    <source>
        <dbReference type="SAM" id="MobiDB-lite"/>
    </source>
</evidence>
<dbReference type="SUPFAM" id="SSF55811">
    <property type="entry name" value="Nudix"/>
    <property type="match status" value="1"/>
</dbReference>
<dbReference type="InterPro" id="IPR001279">
    <property type="entry name" value="Metallo-B-lactamas"/>
</dbReference>
<dbReference type="EMBL" id="VOSL01000023">
    <property type="protein sequence ID" value="TXD40856.1"/>
    <property type="molecule type" value="Genomic_DNA"/>
</dbReference>
<dbReference type="RefSeq" id="WP_146973465.1">
    <property type="nucleotide sequence ID" value="NZ_VOSL01000023.1"/>
</dbReference>
<dbReference type="InterPro" id="IPR000086">
    <property type="entry name" value="NUDIX_hydrolase_dom"/>
</dbReference>
<feature type="region of interest" description="Disordered" evidence="1">
    <location>
        <begin position="48"/>
        <end position="82"/>
    </location>
</feature>
<dbReference type="SUPFAM" id="SSF56281">
    <property type="entry name" value="Metallo-hydrolase/oxidoreductase"/>
    <property type="match status" value="1"/>
</dbReference>
<dbReference type="Gene3D" id="3.60.15.10">
    <property type="entry name" value="Ribonuclease Z/Hydroxyacylglutathione hydrolase-like"/>
    <property type="match status" value="1"/>
</dbReference>
<dbReference type="Gene3D" id="1.10.10.10">
    <property type="entry name" value="Winged helix-like DNA-binding domain superfamily/Winged helix DNA-binding domain"/>
    <property type="match status" value="1"/>
</dbReference>
<dbReference type="Pfam" id="PF17778">
    <property type="entry name" value="WHD_BLACT"/>
    <property type="match status" value="1"/>
</dbReference>
<dbReference type="PANTHER" id="PTHR23131:SF0">
    <property type="entry name" value="ENDORIBONUCLEASE LACTB2"/>
    <property type="match status" value="1"/>
</dbReference>
<dbReference type="Proteomes" id="UP000321046">
    <property type="component" value="Unassembled WGS sequence"/>
</dbReference>
<organism evidence="3 4">
    <name type="scientific">Lujinxingia vulgaris</name>
    <dbReference type="NCBI Taxonomy" id="2600176"/>
    <lineage>
        <taxon>Bacteria</taxon>
        <taxon>Deltaproteobacteria</taxon>
        <taxon>Bradymonadales</taxon>
        <taxon>Lujinxingiaceae</taxon>
        <taxon>Lujinxingia</taxon>
    </lineage>
</organism>
<reference evidence="3 4" key="1">
    <citation type="submission" date="2019-08" db="EMBL/GenBank/DDBJ databases">
        <title>Bradymonadales sp. TMQ2.</title>
        <authorList>
            <person name="Liang Q."/>
        </authorList>
    </citation>
    <scope>NUCLEOTIDE SEQUENCE [LARGE SCALE GENOMIC DNA]</scope>
    <source>
        <strain evidence="3 4">TMQ2</strain>
    </source>
</reference>
<dbReference type="PANTHER" id="PTHR23131">
    <property type="entry name" value="ENDORIBONUCLEASE LACTB2"/>
    <property type="match status" value="1"/>
</dbReference>
<dbReference type="PROSITE" id="PS51462">
    <property type="entry name" value="NUDIX"/>
    <property type="match status" value="1"/>
</dbReference>
<evidence type="ECO:0000259" key="2">
    <source>
        <dbReference type="PROSITE" id="PS51462"/>
    </source>
</evidence>
<evidence type="ECO:0000313" key="4">
    <source>
        <dbReference type="Proteomes" id="UP000321046"/>
    </source>
</evidence>